<comment type="caution">
    <text evidence="1">The sequence shown here is derived from an EMBL/GenBank/DDBJ whole genome shotgun (WGS) entry which is preliminary data.</text>
</comment>
<keyword evidence="2" id="KW-1185">Reference proteome</keyword>
<gene>
    <name evidence="1" type="ORF">NM208_g4897</name>
</gene>
<evidence type="ECO:0000313" key="1">
    <source>
        <dbReference type="EMBL" id="KAJ3540804.1"/>
    </source>
</evidence>
<accession>A0ACC1SJ47</accession>
<reference evidence="1" key="1">
    <citation type="submission" date="2022-08" db="EMBL/GenBank/DDBJ databases">
        <title>Genome Sequence of Fusarium decemcellulare.</title>
        <authorList>
            <person name="Buettner E."/>
        </authorList>
    </citation>
    <scope>NUCLEOTIDE SEQUENCE</scope>
    <source>
        <strain evidence="1">Babe19</strain>
    </source>
</reference>
<protein>
    <submittedName>
        <fullName evidence="1">Uncharacterized protein</fullName>
    </submittedName>
</protein>
<name>A0ACC1SJ47_9HYPO</name>
<proteinExistence type="predicted"/>
<organism evidence="1 2">
    <name type="scientific">Fusarium decemcellulare</name>
    <dbReference type="NCBI Taxonomy" id="57161"/>
    <lineage>
        <taxon>Eukaryota</taxon>
        <taxon>Fungi</taxon>
        <taxon>Dikarya</taxon>
        <taxon>Ascomycota</taxon>
        <taxon>Pezizomycotina</taxon>
        <taxon>Sordariomycetes</taxon>
        <taxon>Hypocreomycetidae</taxon>
        <taxon>Hypocreales</taxon>
        <taxon>Nectriaceae</taxon>
        <taxon>Fusarium</taxon>
        <taxon>Fusarium decemcellulare species complex</taxon>
    </lineage>
</organism>
<dbReference type="EMBL" id="JANRMS010000388">
    <property type="protein sequence ID" value="KAJ3540804.1"/>
    <property type="molecule type" value="Genomic_DNA"/>
</dbReference>
<dbReference type="Proteomes" id="UP001148629">
    <property type="component" value="Unassembled WGS sequence"/>
</dbReference>
<evidence type="ECO:0000313" key="2">
    <source>
        <dbReference type="Proteomes" id="UP001148629"/>
    </source>
</evidence>
<sequence>MPRRTSNSSIQDPATTTMVRLSPIVLALAANKVFAAPAPSPNTEIAPTLVPRDNTTETSLKAVGNTWTLSPTRCAGDTSTTDGVQAILDDVGPADWLDIMLTTFPNGESDWLNKLWTTVFPNQGSSPLSGCGNIGGDCNVDSMCKDYSTPMAYWTMKSVAMLHSKINTVHSMLLWDGWLSGLSIDQIAKDFSSTNPTQDWAKWVAAAFSMAGGIATGIDLSKPLRGMIGFASAGLTDVSLTPSNSDMVDVTSVENTLRNIVGTAGNYVASILANATGNGDSTTLPIYTETTLQFGTSRFFSDNTILLDENKDNSSFEKKLVDVAMKTAWYVLVAEEDVEQADCTMTGALWLEAKGTFRCFYLTHPKETHDCGDDDPKTCVADAWLSPYNTNNKIDNGIYTKLTDTYGFDLNVVNGNGEVDVTAFTNDGKLPRCYYSLYVRSGYWSSDGTALLNLYFHGDLS</sequence>